<evidence type="ECO:0000313" key="4">
    <source>
        <dbReference type="Proteomes" id="UP000013827"/>
    </source>
</evidence>
<dbReference type="GO" id="GO:0016020">
    <property type="term" value="C:membrane"/>
    <property type="evidence" value="ECO:0007669"/>
    <property type="project" value="InterPro"/>
</dbReference>
<dbReference type="EnsemblProtists" id="EOD41316">
    <property type="protein sequence ID" value="EOD41316"/>
    <property type="gene ID" value="EMIHUDRAFT_199629"/>
</dbReference>
<dbReference type="RefSeq" id="XP_005793745.1">
    <property type="nucleotide sequence ID" value="XM_005793688.1"/>
</dbReference>
<protein>
    <submittedName>
        <fullName evidence="3">Uncharacterized protein</fullName>
    </submittedName>
</protein>
<dbReference type="eggNOG" id="KOG1347">
    <property type="taxonomic scope" value="Eukaryota"/>
</dbReference>
<feature type="transmembrane region" description="Helical" evidence="2">
    <location>
        <begin position="347"/>
        <end position="367"/>
    </location>
</feature>
<feature type="transmembrane region" description="Helical" evidence="2">
    <location>
        <begin position="18"/>
        <end position="39"/>
    </location>
</feature>
<keyword evidence="2" id="KW-0812">Transmembrane</keyword>
<dbReference type="PANTHER" id="PTHR11206">
    <property type="entry name" value="MULTIDRUG RESISTANCE PROTEIN"/>
    <property type="match status" value="1"/>
</dbReference>
<dbReference type="Proteomes" id="UP000013827">
    <property type="component" value="Unassembled WGS sequence"/>
</dbReference>
<dbReference type="STRING" id="2903.R1FZW6"/>
<dbReference type="InterPro" id="IPR002528">
    <property type="entry name" value="MATE_fam"/>
</dbReference>
<name>A0A0D3KZY1_EMIH1</name>
<evidence type="ECO:0000313" key="3">
    <source>
        <dbReference type="EnsemblProtists" id="EOD41316"/>
    </source>
</evidence>
<reference evidence="3" key="2">
    <citation type="submission" date="2024-10" db="UniProtKB">
        <authorList>
            <consortium name="EnsemblProtists"/>
        </authorList>
    </citation>
    <scope>IDENTIFICATION</scope>
</reference>
<proteinExistence type="inferred from homology"/>
<comment type="similarity">
    <text evidence="1">Belongs to the multi antimicrobial extrusion (MATE) (TC 2.A.66.1) family.</text>
</comment>
<dbReference type="GO" id="GO:0015297">
    <property type="term" value="F:antiporter activity"/>
    <property type="evidence" value="ECO:0007669"/>
    <property type="project" value="InterPro"/>
</dbReference>
<dbReference type="AlphaFoldDB" id="A0A0D3KZY1"/>
<feature type="transmembrane region" description="Helical" evidence="2">
    <location>
        <begin position="83"/>
        <end position="104"/>
    </location>
</feature>
<dbReference type="KEGG" id="ehx:EMIHUDRAFT_199629"/>
<dbReference type="GO" id="GO:0042910">
    <property type="term" value="F:xenobiotic transmembrane transporter activity"/>
    <property type="evidence" value="ECO:0007669"/>
    <property type="project" value="InterPro"/>
</dbReference>
<keyword evidence="2" id="KW-1133">Transmembrane helix</keyword>
<feature type="transmembrane region" description="Helical" evidence="2">
    <location>
        <begin position="306"/>
        <end position="327"/>
    </location>
</feature>
<dbReference type="OMA" id="LIWANAG"/>
<evidence type="ECO:0000256" key="2">
    <source>
        <dbReference type="SAM" id="Phobius"/>
    </source>
</evidence>
<dbReference type="GeneID" id="17286586"/>
<dbReference type="HOGENOM" id="CLU_058723_0_0_1"/>
<dbReference type="PaxDb" id="2903-EOD41316"/>
<accession>A0A0D3KZY1</accession>
<keyword evidence="4" id="KW-1185">Reference proteome</keyword>
<dbReference type="Pfam" id="PF01554">
    <property type="entry name" value="MatE"/>
    <property type="match status" value="2"/>
</dbReference>
<sequence length="395" mass="41213">MILSTPIALKNILEHLNAWVNLICIGHAGSATVLGAAAFASSVNQLVGVSVAVALGRAVSTASSQAAGKSDHEALGLVLERALPLACAMALPIMALLCILPLFVRLLGMGEQFATLAGEYAIAILPVTAARGVCEVLQAWLACQKITKPPLYINLALTPFHAAVCYSLVFNTRLGFLGAGCANSAMWIARAATLYMHCISPHADLDRPFGGLTRRGLRDGRGELLRLVLPGVLMSDYWTGEAIMVCTGLVPNPAVAVSALSVYTSTLKMIYDVPNGVRSGVTVCVGRALGAGLPSLASLAIRNGRLLLGCWLPLPLFAVCAFTSGWARIFTRDEAVILQLHALVPWLVVNSCAGGLMAIANAVMAGCKRLPPSWRSSASLALASLWGCSSASALG</sequence>
<reference evidence="4" key="1">
    <citation type="journal article" date="2013" name="Nature">
        <title>Pan genome of the phytoplankton Emiliania underpins its global distribution.</title>
        <authorList>
            <person name="Read B.A."/>
            <person name="Kegel J."/>
            <person name="Klute M.J."/>
            <person name="Kuo A."/>
            <person name="Lefebvre S.C."/>
            <person name="Maumus F."/>
            <person name="Mayer C."/>
            <person name="Miller J."/>
            <person name="Monier A."/>
            <person name="Salamov A."/>
            <person name="Young J."/>
            <person name="Aguilar M."/>
            <person name="Claverie J.M."/>
            <person name="Frickenhaus S."/>
            <person name="Gonzalez K."/>
            <person name="Herman E.K."/>
            <person name="Lin Y.C."/>
            <person name="Napier J."/>
            <person name="Ogata H."/>
            <person name="Sarno A.F."/>
            <person name="Shmutz J."/>
            <person name="Schroeder D."/>
            <person name="de Vargas C."/>
            <person name="Verret F."/>
            <person name="von Dassow P."/>
            <person name="Valentin K."/>
            <person name="Van de Peer Y."/>
            <person name="Wheeler G."/>
            <person name="Dacks J.B."/>
            <person name="Delwiche C.F."/>
            <person name="Dyhrman S.T."/>
            <person name="Glockner G."/>
            <person name="John U."/>
            <person name="Richards T."/>
            <person name="Worden A.Z."/>
            <person name="Zhang X."/>
            <person name="Grigoriev I.V."/>
            <person name="Allen A.E."/>
            <person name="Bidle K."/>
            <person name="Borodovsky M."/>
            <person name="Bowler C."/>
            <person name="Brownlee C."/>
            <person name="Cock J.M."/>
            <person name="Elias M."/>
            <person name="Gladyshev V.N."/>
            <person name="Groth M."/>
            <person name="Guda C."/>
            <person name="Hadaegh A."/>
            <person name="Iglesias-Rodriguez M.D."/>
            <person name="Jenkins J."/>
            <person name="Jones B.M."/>
            <person name="Lawson T."/>
            <person name="Leese F."/>
            <person name="Lindquist E."/>
            <person name="Lobanov A."/>
            <person name="Lomsadze A."/>
            <person name="Malik S.B."/>
            <person name="Marsh M.E."/>
            <person name="Mackinder L."/>
            <person name="Mock T."/>
            <person name="Mueller-Roeber B."/>
            <person name="Pagarete A."/>
            <person name="Parker M."/>
            <person name="Probert I."/>
            <person name="Quesneville H."/>
            <person name="Raines C."/>
            <person name="Rensing S.A."/>
            <person name="Riano-Pachon D.M."/>
            <person name="Richier S."/>
            <person name="Rokitta S."/>
            <person name="Shiraiwa Y."/>
            <person name="Soanes D.M."/>
            <person name="van der Giezen M."/>
            <person name="Wahlund T.M."/>
            <person name="Williams B."/>
            <person name="Wilson W."/>
            <person name="Wolfe G."/>
            <person name="Wurch L.L."/>
        </authorList>
    </citation>
    <scope>NUCLEOTIDE SEQUENCE</scope>
</reference>
<keyword evidence="2" id="KW-0472">Membrane</keyword>
<organism evidence="3 4">
    <name type="scientific">Emiliania huxleyi (strain CCMP1516)</name>
    <dbReference type="NCBI Taxonomy" id="280463"/>
    <lineage>
        <taxon>Eukaryota</taxon>
        <taxon>Haptista</taxon>
        <taxon>Haptophyta</taxon>
        <taxon>Prymnesiophyceae</taxon>
        <taxon>Isochrysidales</taxon>
        <taxon>Noelaerhabdaceae</taxon>
        <taxon>Emiliania</taxon>
    </lineage>
</organism>
<evidence type="ECO:0000256" key="1">
    <source>
        <dbReference type="ARBA" id="ARBA00010199"/>
    </source>
</evidence>